<protein>
    <submittedName>
        <fullName evidence="2">GST C-terminal domain-containing protein</fullName>
    </submittedName>
</protein>
<dbReference type="WBParaSite" id="JU765_v2.g10192.t1">
    <property type="protein sequence ID" value="JU765_v2.g10192.t1"/>
    <property type="gene ID" value="JU765_v2.g10192"/>
</dbReference>
<name>A0AC34PV14_9BILA</name>
<organism evidence="1 2">
    <name type="scientific">Panagrolaimus sp. JU765</name>
    <dbReference type="NCBI Taxonomy" id="591449"/>
    <lineage>
        <taxon>Eukaryota</taxon>
        <taxon>Metazoa</taxon>
        <taxon>Ecdysozoa</taxon>
        <taxon>Nematoda</taxon>
        <taxon>Chromadorea</taxon>
        <taxon>Rhabditida</taxon>
        <taxon>Tylenchina</taxon>
        <taxon>Panagrolaimomorpha</taxon>
        <taxon>Panagrolaimoidea</taxon>
        <taxon>Panagrolaimidae</taxon>
        <taxon>Panagrolaimus</taxon>
    </lineage>
</organism>
<sequence>MSCCCLSVFIPVAIVAGFVLKYFYDQKKANTKPELNKKDYTKDVVYLFQFKRVLGLPNLSPYCTKVELFLRANKIQYEVIENNFQRSQKGLLPFIELNGEAIADSELILDHLSKHFGIKEDASKEVAAGGRGIARMFDEEVFRIHLIYKGRENSFLKILLQGVPSFAFPLLFPVARYFISRRSGGYGAFTDSELKQIYRKDLQAANDFLGDKKFFGGDKLILADFAVFGQLVSFYYLPCQTDLHSIIDEFPALKKHMASIIREYFSDFDVVKKLKE</sequence>
<reference evidence="2" key="1">
    <citation type="submission" date="2022-11" db="UniProtKB">
        <authorList>
            <consortium name="WormBaseParasite"/>
        </authorList>
    </citation>
    <scope>IDENTIFICATION</scope>
</reference>
<evidence type="ECO:0000313" key="2">
    <source>
        <dbReference type="WBParaSite" id="JU765_v2.g10192.t1"/>
    </source>
</evidence>
<accession>A0AC34PV14</accession>
<evidence type="ECO:0000313" key="1">
    <source>
        <dbReference type="Proteomes" id="UP000887576"/>
    </source>
</evidence>
<dbReference type="Proteomes" id="UP000887576">
    <property type="component" value="Unplaced"/>
</dbReference>
<proteinExistence type="predicted"/>